<evidence type="ECO:0008006" key="4">
    <source>
        <dbReference type="Google" id="ProtNLM"/>
    </source>
</evidence>
<accession>A0A415GFX2</accession>
<gene>
    <name evidence="2" type="ORF">DW060_11350</name>
</gene>
<keyword evidence="1" id="KW-0732">Signal</keyword>
<dbReference type="EMBL" id="QRNO01000074">
    <property type="protein sequence ID" value="RHK48007.1"/>
    <property type="molecule type" value="Genomic_DNA"/>
</dbReference>
<keyword evidence="3" id="KW-1185">Reference proteome</keyword>
<comment type="caution">
    <text evidence="2">The sequence shown here is derived from an EMBL/GenBank/DDBJ whole genome shotgun (WGS) entry which is preliminary data.</text>
</comment>
<evidence type="ECO:0000256" key="1">
    <source>
        <dbReference type="SAM" id="SignalP"/>
    </source>
</evidence>
<evidence type="ECO:0000313" key="3">
    <source>
        <dbReference type="Proteomes" id="UP000286598"/>
    </source>
</evidence>
<reference evidence="2 3" key="1">
    <citation type="submission" date="2018-08" db="EMBL/GenBank/DDBJ databases">
        <title>A genome reference for cultivated species of the human gut microbiota.</title>
        <authorList>
            <person name="Zou Y."/>
            <person name="Xue W."/>
            <person name="Luo G."/>
        </authorList>
    </citation>
    <scope>NUCLEOTIDE SEQUENCE [LARGE SCALE GENOMIC DNA]</scope>
    <source>
        <strain evidence="2 3">AF42-9</strain>
    </source>
</reference>
<organism evidence="2 3">
    <name type="scientific">Leyella stercorea</name>
    <dbReference type="NCBI Taxonomy" id="363265"/>
    <lineage>
        <taxon>Bacteria</taxon>
        <taxon>Pseudomonadati</taxon>
        <taxon>Bacteroidota</taxon>
        <taxon>Bacteroidia</taxon>
        <taxon>Bacteroidales</taxon>
        <taxon>Prevotellaceae</taxon>
        <taxon>Leyella</taxon>
    </lineage>
</organism>
<name>A0A415GFX2_9BACT</name>
<dbReference type="AlphaFoldDB" id="A0A415GFX2"/>
<evidence type="ECO:0000313" key="2">
    <source>
        <dbReference type="EMBL" id="RHK48007.1"/>
    </source>
</evidence>
<dbReference type="CDD" id="cd13120">
    <property type="entry name" value="BF2867_like_N"/>
    <property type="match status" value="1"/>
</dbReference>
<protein>
    <recommendedName>
        <fullName evidence="4">Fimbrillin family protein</fullName>
    </recommendedName>
</protein>
<dbReference type="PROSITE" id="PS51257">
    <property type="entry name" value="PROKAR_LIPOPROTEIN"/>
    <property type="match status" value="1"/>
</dbReference>
<feature type="chain" id="PRO_5019505878" description="Fimbrillin family protein" evidence="1">
    <location>
        <begin position="18"/>
        <end position="433"/>
    </location>
</feature>
<proteinExistence type="predicted"/>
<dbReference type="Proteomes" id="UP000286598">
    <property type="component" value="Unassembled WGS sequence"/>
</dbReference>
<dbReference type="OrthoDB" id="1083118at2"/>
<feature type="signal peptide" evidence="1">
    <location>
        <begin position="1"/>
        <end position="17"/>
    </location>
</feature>
<sequence length="433" mass="47306">MKKILYSVFMLATMVLAACSSDDTTEPVVKRGMVLKANVENTDTRATIDTVGGTWRFAFAMGDEVKVGNNQVEGYYTFKNNGTEFSSADALQTTKDATWYAYFPGETIDLRNQSGTLADVANKYALAGATATPTTGSAGLTVTMKAKAAVLRIVGVNKDEKLDISVKTADDGKYVSGFKAVKNSEGFSVETSDTKVSLLSKQGAGVYYVVVPAGVKISVSNGDKSLYSGDKPMSTTKADGLKAGKYYTLTTGMTKGSAENKLGETIDWVQLWPGGPKFAVKNVKEEMTWYDAATKKGDEYVWGANWRTPTADEVYGEGKLNCTWDENGFPITVDGSPSFELKEQEGYMTVVLTGVQPGYTKNTLTLYDQIKTNTHTFDFWTASDFKLGNDYRGVLFNIEADKDNNGKLKIKTFGLNYVNYKDKKFLVRPVLAE</sequence>